<evidence type="ECO:0000256" key="1">
    <source>
        <dbReference type="SAM" id="Phobius"/>
    </source>
</evidence>
<dbReference type="PANTHER" id="PTHR37309">
    <property type="entry name" value="SLR0284 PROTEIN"/>
    <property type="match status" value="1"/>
</dbReference>
<dbReference type="AlphaFoldDB" id="A0A9W6DGI0"/>
<feature type="transmembrane region" description="Helical" evidence="1">
    <location>
        <begin position="9"/>
        <end position="27"/>
    </location>
</feature>
<keyword evidence="1" id="KW-0812">Transmembrane</keyword>
<keyword evidence="1" id="KW-1133">Transmembrane helix</keyword>
<dbReference type="RefSeq" id="WP_281816695.1">
    <property type="nucleotide sequence ID" value="NZ_BRLB01000009.1"/>
</dbReference>
<dbReference type="Proteomes" id="UP001144256">
    <property type="component" value="Unassembled WGS sequence"/>
</dbReference>
<dbReference type="PANTHER" id="PTHR37309:SF1">
    <property type="entry name" value="SLR0284 PROTEIN"/>
    <property type="match status" value="1"/>
</dbReference>
<dbReference type="Pfam" id="PF04020">
    <property type="entry name" value="Phage_holin_4_2"/>
    <property type="match status" value="1"/>
</dbReference>
<feature type="transmembrane region" description="Helical" evidence="1">
    <location>
        <begin position="58"/>
        <end position="78"/>
    </location>
</feature>
<sequence>MNRICYKYILYVLVFFISQYVFSGVSLEHTSTAFIAALVFVLVNILIKPLLMLITLPINLISFGIFSFVINTWMIMLMDKLVGGIKINGFWLSALIALIITLLNEVLLDDKIGSKRKYSKNS</sequence>
<feature type="transmembrane region" description="Helical" evidence="1">
    <location>
        <begin position="33"/>
        <end position="51"/>
    </location>
</feature>
<accession>A0A9W6DGI0</accession>
<keyword evidence="3" id="KW-1185">Reference proteome</keyword>
<reference evidence="2" key="1">
    <citation type="submission" date="2022-06" db="EMBL/GenBank/DDBJ databases">
        <title>Vallitalea longa sp. nov., an anaerobic bacterium isolated from marine sediment.</title>
        <authorList>
            <person name="Hirano S."/>
            <person name="Terahara T."/>
            <person name="Mori K."/>
            <person name="Hamada M."/>
            <person name="Matsumoto R."/>
            <person name="Kobayashi T."/>
        </authorList>
    </citation>
    <scope>NUCLEOTIDE SEQUENCE</scope>
    <source>
        <strain evidence="2">SH18-1</strain>
    </source>
</reference>
<dbReference type="InterPro" id="IPR007165">
    <property type="entry name" value="Phage_holin_4_2"/>
</dbReference>
<name>A0A9W6DGI0_9FIRM</name>
<protein>
    <submittedName>
        <fullName evidence="2">Membrane protein</fullName>
    </submittedName>
</protein>
<organism evidence="2 3">
    <name type="scientific">Vallitalea longa</name>
    <dbReference type="NCBI Taxonomy" id="2936439"/>
    <lineage>
        <taxon>Bacteria</taxon>
        <taxon>Bacillati</taxon>
        <taxon>Bacillota</taxon>
        <taxon>Clostridia</taxon>
        <taxon>Lachnospirales</taxon>
        <taxon>Vallitaleaceae</taxon>
        <taxon>Vallitalea</taxon>
    </lineage>
</organism>
<comment type="caution">
    <text evidence="2">The sequence shown here is derived from an EMBL/GenBank/DDBJ whole genome shotgun (WGS) entry which is preliminary data.</text>
</comment>
<evidence type="ECO:0000313" key="2">
    <source>
        <dbReference type="EMBL" id="GKX30483.1"/>
    </source>
</evidence>
<feature type="transmembrane region" description="Helical" evidence="1">
    <location>
        <begin position="90"/>
        <end position="108"/>
    </location>
</feature>
<gene>
    <name evidence="2" type="ORF">SH1V18_29630</name>
</gene>
<keyword evidence="1" id="KW-0472">Membrane</keyword>
<proteinExistence type="predicted"/>
<dbReference type="EMBL" id="BRLB01000009">
    <property type="protein sequence ID" value="GKX30483.1"/>
    <property type="molecule type" value="Genomic_DNA"/>
</dbReference>
<evidence type="ECO:0000313" key="3">
    <source>
        <dbReference type="Proteomes" id="UP001144256"/>
    </source>
</evidence>